<keyword evidence="1" id="KW-0285">Flavoprotein</keyword>
<dbReference type="SUPFAM" id="SSF56176">
    <property type="entry name" value="FAD-binding/transporter-associated domain-like"/>
    <property type="match status" value="1"/>
</dbReference>
<dbReference type="RefSeq" id="WP_114403364.1">
    <property type="nucleotide sequence ID" value="NZ_QPGB01000005.1"/>
</dbReference>
<dbReference type="InterPro" id="IPR016164">
    <property type="entry name" value="FAD-linked_Oxase-like_C"/>
</dbReference>
<organism evidence="4 5">
    <name type="scientific">Parvibium lacunae</name>
    <dbReference type="NCBI Taxonomy" id="1888893"/>
    <lineage>
        <taxon>Bacteria</taxon>
        <taxon>Pseudomonadati</taxon>
        <taxon>Pseudomonadota</taxon>
        <taxon>Betaproteobacteria</taxon>
        <taxon>Burkholderiales</taxon>
        <taxon>Alcaligenaceae</taxon>
        <taxon>Parvibium</taxon>
    </lineage>
</organism>
<reference evidence="4 5" key="1">
    <citation type="journal article" date="2018" name="Int. J. Syst. Evol. Microbiol.">
        <title>Parvibium lacunae gen. nov., sp. nov., a new member of the family Alcaligenaceae isolated from a freshwater pond.</title>
        <authorList>
            <person name="Chen W.M."/>
            <person name="Xie P.B."/>
            <person name="Hsu M.Y."/>
            <person name="Sheu S.Y."/>
        </authorList>
    </citation>
    <scope>NUCLEOTIDE SEQUENCE [LARGE SCALE GENOMIC DNA]</scope>
    <source>
        <strain evidence="4 5">KMB9</strain>
    </source>
</reference>
<dbReference type="PROSITE" id="PS51387">
    <property type="entry name" value="FAD_PCMH"/>
    <property type="match status" value="1"/>
</dbReference>
<name>A0A368L0E9_9BURK</name>
<dbReference type="Gene3D" id="3.30.465.10">
    <property type="match status" value="1"/>
</dbReference>
<comment type="caution">
    <text evidence="4">The sequence shown here is derived from an EMBL/GenBank/DDBJ whole genome shotgun (WGS) entry which is preliminary data.</text>
</comment>
<sequence length="380" mass="40258">MTTPLTALTTLTLSDLQARIQHASAQRTPLCIRGGGSKDWYGQTPQGEVLDVSGYHGVVAYEPTELVITVKAGTRLQEVQTLLAAQGQYLPFEPPQFSAASTIGGVVAAGLAGPRRAQAGGVRDFVLGASLLNGAGEHLHFGGQVMKNVAGYDVSRLLAGSLGVLGVITQVSLKVLPLPAQEQTLRFAMDETTALAALNTWGGQPLPISASAWQQGTLSVRLSGAAPALVAAQAKMGAQFSHELVAEEDATLFWQSLRDQTHAFFTQAGGPTLWRLSVPSTAPALPLGGQLIEWGGAQRWVWSDLPVATLREQVAQVGGHATIYRTQGTQASHNKNDSASPSVFHPVSAPLLAIHQRLKHEFDPAGIFNPGRLYPFTNQD</sequence>
<dbReference type="SUPFAM" id="SSF55103">
    <property type="entry name" value="FAD-linked oxidases, C-terminal domain"/>
    <property type="match status" value="1"/>
</dbReference>
<accession>A0A368L0E9</accession>
<keyword evidence="5" id="KW-1185">Reference proteome</keyword>
<dbReference type="InterPro" id="IPR036318">
    <property type="entry name" value="FAD-bd_PCMH-like_sf"/>
</dbReference>
<dbReference type="GO" id="GO:0003824">
    <property type="term" value="F:catalytic activity"/>
    <property type="evidence" value="ECO:0007669"/>
    <property type="project" value="InterPro"/>
</dbReference>
<dbReference type="Proteomes" id="UP000252357">
    <property type="component" value="Unassembled WGS sequence"/>
</dbReference>
<dbReference type="AlphaFoldDB" id="A0A368L0E9"/>
<dbReference type="InterPro" id="IPR006094">
    <property type="entry name" value="Oxid_FAD_bind_N"/>
</dbReference>
<dbReference type="PANTHER" id="PTHR11748:SF103">
    <property type="entry name" value="GLYCOLATE OXIDASE SUBUNIT GLCE"/>
    <property type="match status" value="1"/>
</dbReference>
<evidence type="ECO:0000313" key="5">
    <source>
        <dbReference type="Proteomes" id="UP000252357"/>
    </source>
</evidence>
<evidence type="ECO:0000313" key="4">
    <source>
        <dbReference type="EMBL" id="RCS56761.1"/>
    </source>
</evidence>
<evidence type="ECO:0000256" key="1">
    <source>
        <dbReference type="ARBA" id="ARBA00022630"/>
    </source>
</evidence>
<dbReference type="OrthoDB" id="9811557at2"/>
<dbReference type="InterPro" id="IPR016166">
    <property type="entry name" value="FAD-bd_PCMH"/>
</dbReference>
<feature type="domain" description="FAD-binding PCMH-type" evidence="3">
    <location>
        <begin position="1"/>
        <end position="178"/>
    </location>
</feature>
<dbReference type="GO" id="GO:0071949">
    <property type="term" value="F:FAD binding"/>
    <property type="evidence" value="ECO:0007669"/>
    <property type="project" value="InterPro"/>
</dbReference>
<dbReference type="NCBIfam" id="NF008439">
    <property type="entry name" value="PRK11282.1"/>
    <property type="match status" value="1"/>
</dbReference>
<dbReference type="Pfam" id="PF01565">
    <property type="entry name" value="FAD_binding_4"/>
    <property type="match status" value="1"/>
</dbReference>
<dbReference type="InterPro" id="IPR016169">
    <property type="entry name" value="FAD-bd_PCMH_sub2"/>
</dbReference>
<dbReference type="PANTHER" id="PTHR11748">
    <property type="entry name" value="D-LACTATE DEHYDROGENASE"/>
    <property type="match status" value="1"/>
</dbReference>
<gene>
    <name evidence="4" type="ORF">DU000_10440</name>
</gene>
<evidence type="ECO:0000259" key="3">
    <source>
        <dbReference type="PROSITE" id="PS51387"/>
    </source>
</evidence>
<proteinExistence type="predicted"/>
<keyword evidence="2" id="KW-0274">FAD</keyword>
<evidence type="ECO:0000256" key="2">
    <source>
        <dbReference type="ARBA" id="ARBA00022827"/>
    </source>
</evidence>
<protein>
    <submittedName>
        <fullName evidence="4">Glycolate oxidase subunit GlcE</fullName>
    </submittedName>
</protein>
<dbReference type="EMBL" id="QPGB01000005">
    <property type="protein sequence ID" value="RCS56761.1"/>
    <property type="molecule type" value="Genomic_DNA"/>
</dbReference>